<accession>A0ACC2H7U8</accession>
<evidence type="ECO:0000313" key="2">
    <source>
        <dbReference type="Proteomes" id="UP001157502"/>
    </source>
</evidence>
<comment type="caution">
    <text evidence="1">The sequence shown here is derived from an EMBL/GenBank/DDBJ whole genome shotgun (WGS) entry which is preliminary data.</text>
</comment>
<reference evidence="1" key="1">
    <citation type="submission" date="2021-05" db="EMBL/GenBank/DDBJ databases">
        <authorList>
            <person name="Pan Q."/>
            <person name="Jouanno E."/>
            <person name="Zahm M."/>
            <person name="Klopp C."/>
            <person name="Cabau C."/>
            <person name="Louis A."/>
            <person name="Berthelot C."/>
            <person name="Parey E."/>
            <person name="Roest Crollius H."/>
            <person name="Montfort J."/>
            <person name="Robinson-Rechavi M."/>
            <person name="Bouchez O."/>
            <person name="Lampietro C."/>
            <person name="Lopez Roques C."/>
            <person name="Donnadieu C."/>
            <person name="Postlethwait J."/>
            <person name="Bobe J."/>
            <person name="Dillon D."/>
            <person name="Chandos A."/>
            <person name="von Hippel F."/>
            <person name="Guiguen Y."/>
        </authorList>
    </citation>
    <scope>NUCLEOTIDE SEQUENCE</scope>
    <source>
        <strain evidence="1">YG-Jan2019</strain>
    </source>
</reference>
<evidence type="ECO:0000313" key="1">
    <source>
        <dbReference type="EMBL" id="KAJ8011603.1"/>
    </source>
</evidence>
<name>A0ACC2H7U8_DALPE</name>
<sequence length="3374" mass="353367">MADATLTVIPPPKGLAIVSIDGSTAHVTWQAVNKVVIYQVSITNSNNPSVSVLKNTTLTFMDLSNLKPCSTYIIGVSSVNSFLDAGEPANVSYSTSTMDTVPFTSADYSCSSAMVTVTWGEVPGATSYSAAVIDSNGMSLFCNSTSDTCNVPITTCGERYLVQVTAISADCQSTSNLPTYFDTVPCAPTQPSLYRECSSNVIIFSWLPSNNTYYYMAQSQDSGGRVVECITTDTTCFFTDTDCGLSYQFTVSAVSDCNSDFSSPKHIRTAPCLPQNIMTSVDCASDSLITSWDLATGALSYTVEASGTQGGIYNCSSVNNSCAIPGVGCGDSLSIWITASDHDCTTQEALGQAAETTPCPPNQIMAYRDCKTNEVLVMWQNNEVNGFYVASLQDQNGGQLSCNTSSASSCIVRQLHCGKTYTVTVTYSDGVCPSTSAPITMDAVPCIPTNITAVHTCGQTSIDVTWATSLGATHYTAVATGNSGYQSECSSNQTSCSITNLHCGQVYTVGVMVTNDNNCTTILSQTISLLSDPCPPTNLSSIMDCSSDSTFLSWSPSPNAVSYSGMAVGLNGAVLSCNTSTNSCVLGRMACAQVYNLTVSASDGTCVTPYSAPFVQHSAPCTPVNVNTHLNCESNILMVSWDAGPKPLNYSATASAGDGTAVSCNVQNTICSLTGLHCGQQYNVTVMASYGSCSGPNSTPQYIQTAPCIPLNVRGDMTCGTHNVMASWSSAPGANSYVAMVMGPNGYSGSCNTTNLSCPFSGLSCASQYDISVMSQGSSCNSSVNQTSMITAPCDPLNVAYALECGTDLVNISWDASSGAVAYSVFAQVDESLHVTSCTSNTTSCQLNVFGCGQMYNVSVLADNGICNSIGEKSSILITAPCPPTILHSSLNCGRDSATLSWTSVPNAIGYMANATSTNGQLAWCSSANNTSCELTGLHCGEVYSVTVITKGNQCASTPSSSVNITTAPCAPTMVTSQYNCSSNIAVLNWADSVGRISFIAQLDGRDHQNNCTSTSTSCSFTGLYCGHSYNITVQALGTECNSHLSTPVEVDTVPCAPQNVSASLVCANHSALITWVGNPRTVSYNVIALGQDGDSQNCQTNGTSCQISNMHCGTIYVITVTPSSRTCSGVTSTAYTFNAGSCPPTNVIVSPQCNSNMSSIFWTVVARADMYVATATDNNGHIDTCSSNSTGCSFIALQCAQTYNVTVVTIDRGCASDLTSNAELRTALCPPSNLKGSVSCQTNILSLTWDASPVNNAKYTLFSEQIRGANTTTFYPTSDNFLSISGLQCGELYKLQVVASDSTCNSSLSLPLMTNTVPCQPTNLEVNVECGTNRGIISWVKSIGANYFIAAVLGNDGHVASCTSNDTSCAVTLHCGEQYSATLVASTDICNSTQHTDITFYSAPCLPQNVVAELDCQSNHLTVQWLDPSGEDNYTALAIRSDGYQDSCYSSSNSCSITNLQCGQTYQIAVTSSAINCSVIVGSDYQIQSVPCNPQNSTVAMEISTNVATVTWDLTSTSQNYTVTATDMFGVNSSCSTNRTSCSFSELSCGQTYTFTIMGHTNMCMSEVSSPMQMPTAPCRPTNVSSSLDCGTGVVLITWNNAAGITAYTVQANGNHGHNSSCNSTETQCSLSNLECGQEYTVVVVPMQTGYPGQASQAVNVTTAPCSPQPVETQLNCLSGALTITWPPRAGATNYHAIVQDASNVMTCDTNTTSCVVPNLSCSNTYNVTVVAHGQSCNSSHCDVKEILTAPCSPTGVSATVNCSTNFAEVTWNSQNAPGVAYSAQALSAQGSSVYCNTTDSSCTVIGLKCGSVYNVTVIASKDNCSSLPSLAYTFITVPCVPFLSDVQLLCSSNSASVTWATAAGAERYEVTAEDSLGGTQQCNATDVTSCPVSGLQCGQLYGFSVTASDRLCTSAPSAVIQSFAAPCLPQNVHTSVGCENRTASISWSNSQGALSYTARLDGAGGEAYCFSNTSSCDMPLLPCGEMYNVTVTANGHTCNSSQSSGSPIKTAPCRPSPPVVALSCSSNIAAVSWISSPGAILYSVVANSSKGYSAFCQSAGLSCNLTSLQCGQTYTVSVTAEDDLCSTASQSAQVKTVPCIPTDVMASYDCLSSAVAVSWLPSEGSDYYTALVTDGTGLSNGCQTAGTQCIIPDLQCGQNLIVTVVGEDTLCPSLQSIVTYTHSAPCVPVITAVVIDCINNTALVSWSASLGALSYSVTAHSNSGNPTCSSSDLSCTLANLTCGTDYTVQVVAGNNQCSSTASLAVLFQSDINLPMNQSDGQCDSPPSVSWDISSVPCPPQNIVTHLDCSADSANIQWDLALGAESYVVQAMDTDGRMTGCDTSGLNCTVQGLMCSSVYNITVVTINQYCNISNSTVKELNTVPCVPSGVQANVDCESGTMSVTWETSYGASFYTAMVQDNGGNESSCMTRGTLCVFVDLLCGHTYNAKVSAATDTCSSAYSSPITVETVPCEPQNVSAHINCHSNKGVVSWEMSNRVTSNLVVAVGPDGQSLMCNSTSTSCTLPTMHCGQQYNLTVTALGGVCNSSHSQVTVQSGPCAPGSLHINSQCIINSTSLTWDRGIGALQYLAVGTSASSHMVACNSSDTYCDLMGLQCGQVYNVSVYSMDTVCRSIQSVTSDLPTAPCPPQNVASLIGCDSGIMLVTWDPNMDVQFFLVDAVSEAGSSHSCNTTTSQCSISNLTCGESFSVRVIAVRGGCQSLPSEPVSVSSAPCMPTGVNWTQNCVANSAWVSWVPAQWVDNYTVTADGEGGYNSSCSTSGSTCEVPDLACGVRYTFYVTANTGHCESPPSMTFNIETAPCSLASIAVFTQCHSSSIQVQWEPSRSLLTNHVYIVSAVASDHSVLTCNSSATSCVLEGALCDLQYTVIVAASSDTCASLRSPPYKIDMEPCPPQDVVINPVCESHGVVVSWTPSPVAEAYVTTAVGGNGDVRSCNSSTNICSLPGLSCSQQYNISVSASNQNCSSVAGQTVTFNTAPCRPDDLSVSVQCANQSAMLSWRARVDVVGYWGSAQAGNGSRLYCESAGTSCTITGLECGTLYNFSVQATDGTCNSSFSEPLLAGAAPCPPEKFRVITLPTQNQTQYLRASWTVVACPNVQYLLEVTGRILGDSQSQFDLSSYWTNTSYFELQIPCGSSYSATVRSGNSAGESAPSVAVNGTTAPCPPQQVTYTSYNSSAIISWNASIYANDYTVYDTSSTVRTQVCSTIQLSCSLVNVSYSNLEVTARNSAGESDSTMVTSVQLSRRRRGLNEREISSVNGLAQPEVQVTVETPNTVLVDWAPVEGALYYTLVVQEQSTQHCHANRPRVLTVYDTNVMVAKLKPSTTYCLSVSAQTGTSEGPQSNPVCVQTMASVITM</sequence>
<dbReference type="EMBL" id="CM055732">
    <property type="protein sequence ID" value="KAJ8011603.1"/>
    <property type="molecule type" value="Genomic_DNA"/>
</dbReference>
<dbReference type="Proteomes" id="UP001157502">
    <property type="component" value="Chromosome 5"/>
</dbReference>
<organism evidence="1 2">
    <name type="scientific">Dallia pectoralis</name>
    <name type="common">Alaska blackfish</name>
    <dbReference type="NCBI Taxonomy" id="75939"/>
    <lineage>
        <taxon>Eukaryota</taxon>
        <taxon>Metazoa</taxon>
        <taxon>Chordata</taxon>
        <taxon>Craniata</taxon>
        <taxon>Vertebrata</taxon>
        <taxon>Euteleostomi</taxon>
        <taxon>Actinopterygii</taxon>
        <taxon>Neopterygii</taxon>
        <taxon>Teleostei</taxon>
        <taxon>Protacanthopterygii</taxon>
        <taxon>Esociformes</taxon>
        <taxon>Umbridae</taxon>
        <taxon>Dallia</taxon>
    </lineage>
</organism>
<keyword evidence="2" id="KW-1185">Reference proteome</keyword>
<protein>
    <submittedName>
        <fullName evidence="1">Uncharacterized protein</fullName>
    </submittedName>
</protein>
<gene>
    <name evidence="1" type="ORF">DPEC_G00059970</name>
</gene>
<proteinExistence type="predicted"/>